<evidence type="ECO:0000256" key="2">
    <source>
        <dbReference type="ARBA" id="ARBA00023043"/>
    </source>
</evidence>
<evidence type="ECO:0000259" key="4">
    <source>
        <dbReference type="Pfam" id="PF12937"/>
    </source>
</evidence>
<gene>
    <name evidence="5" type="ORF">N7450_010220</name>
</gene>
<dbReference type="Pfam" id="PF12937">
    <property type="entry name" value="F-box-like"/>
    <property type="match status" value="1"/>
</dbReference>
<dbReference type="InterPro" id="IPR036770">
    <property type="entry name" value="Ankyrin_rpt-contain_sf"/>
</dbReference>
<dbReference type="PROSITE" id="PS50088">
    <property type="entry name" value="ANK_REPEAT"/>
    <property type="match status" value="2"/>
</dbReference>
<evidence type="ECO:0000313" key="5">
    <source>
        <dbReference type="EMBL" id="KAJ5573236.1"/>
    </source>
</evidence>
<organism evidence="5 6">
    <name type="scientific">Penicillium hetheringtonii</name>
    <dbReference type="NCBI Taxonomy" id="911720"/>
    <lineage>
        <taxon>Eukaryota</taxon>
        <taxon>Fungi</taxon>
        <taxon>Dikarya</taxon>
        <taxon>Ascomycota</taxon>
        <taxon>Pezizomycotina</taxon>
        <taxon>Eurotiomycetes</taxon>
        <taxon>Eurotiomycetidae</taxon>
        <taxon>Eurotiales</taxon>
        <taxon>Aspergillaceae</taxon>
        <taxon>Penicillium</taxon>
    </lineage>
</organism>
<dbReference type="SMART" id="SM00248">
    <property type="entry name" value="ANK"/>
    <property type="match status" value="6"/>
</dbReference>
<dbReference type="SUPFAM" id="SSF48403">
    <property type="entry name" value="Ankyrin repeat"/>
    <property type="match status" value="1"/>
</dbReference>
<reference evidence="5 6" key="1">
    <citation type="journal article" date="2023" name="IMA Fungus">
        <title>Comparative genomic study of the Penicillium genus elucidates a diverse pangenome and 15 lateral gene transfer events.</title>
        <authorList>
            <person name="Petersen C."/>
            <person name="Sorensen T."/>
            <person name="Nielsen M.R."/>
            <person name="Sondergaard T.E."/>
            <person name="Sorensen J.L."/>
            <person name="Fitzpatrick D.A."/>
            <person name="Frisvad J.C."/>
            <person name="Nielsen K.L."/>
        </authorList>
    </citation>
    <scope>NUCLEOTIDE SEQUENCE [LARGE SCALE GENOMIC DNA]</scope>
    <source>
        <strain evidence="5 6">IBT 29057</strain>
    </source>
</reference>
<name>A0AAD6DCI0_9EURO</name>
<feature type="repeat" description="ANK" evidence="3">
    <location>
        <begin position="189"/>
        <end position="221"/>
    </location>
</feature>
<keyword evidence="1" id="KW-0677">Repeat</keyword>
<proteinExistence type="predicted"/>
<dbReference type="Pfam" id="PF13637">
    <property type="entry name" value="Ank_4"/>
    <property type="match status" value="1"/>
</dbReference>
<dbReference type="InterPro" id="IPR001810">
    <property type="entry name" value="F-box_dom"/>
</dbReference>
<evidence type="ECO:0000313" key="6">
    <source>
        <dbReference type="Proteomes" id="UP001216150"/>
    </source>
</evidence>
<dbReference type="Gene3D" id="1.25.40.20">
    <property type="entry name" value="Ankyrin repeat-containing domain"/>
    <property type="match status" value="2"/>
</dbReference>
<comment type="caution">
    <text evidence="5">The sequence shown here is derived from an EMBL/GenBank/DDBJ whole genome shotgun (WGS) entry which is preliminary data.</text>
</comment>
<dbReference type="InterPro" id="IPR036047">
    <property type="entry name" value="F-box-like_dom_sf"/>
</dbReference>
<dbReference type="Proteomes" id="UP001216150">
    <property type="component" value="Unassembled WGS sequence"/>
</dbReference>
<dbReference type="Pfam" id="PF12796">
    <property type="entry name" value="Ank_2"/>
    <property type="match status" value="2"/>
</dbReference>
<keyword evidence="2 3" id="KW-0040">ANK repeat</keyword>
<dbReference type="PROSITE" id="PS50297">
    <property type="entry name" value="ANK_REP_REGION"/>
    <property type="match status" value="1"/>
</dbReference>
<feature type="repeat" description="ANK" evidence="3">
    <location>
        <begin position="102"/>
        <end position="134"/>
    </location>
</feature>
<evidence type="ECO:0000256" key="1">
    <source>
        <dbReference type="ARBA" id="ARBA00022737"/>
    </source>
</evidence>
<dbReference type="AlphaFoldDB" id="A0AAD6DCI0"/>
<dbReference type="EMBL" id="JAQJAC010000009">
    <property type="protein sequence ID" value="KAJ5573236.1"/>
    <property type="molecule type" value="Genomic_DNA"/>
</dbReference>
<feature type="domain" description="F-box" evidence="4">
    <location>
        <begin position="18"/>
        <end position="60"/>
    </location>
</feature>
<dbReference type="InterPro" id="IPR002110">
    <property type="entry name" value="Ankyrin_rpt"/>
</dbReference>
<sequence>LFAPISHRLFPPAQCLRIESLPDELILQITSFSSESSLAALARTNRHLQQICTPILYRHNVLYNNSSALEWAAHSGRMDTLQKSLFAGAPLPKTKPEANFVKKFTLLALAAANGHVSIVEYLLSVGARQSIRSFVTLRPMGLAASQGYMDIVELLLLAVREDGNEDSKEDLMKETHRVQINLSGSFGSFQGTPLLLAARNGMSELVSLLLAYGADPNLIPCSRTSETPLLAAVIQDYENILPLLIHGTSMVQRTRALAFAVDHGNRGMVEILLQSNTPPEFDISEIPRCTRWDYEDWVQPLLLAVLNKRLLLDSGADVNVKCTEYPRDGLSKLFDRVLFWAVEDCHEAMVNLLLERGADPEITDILGRPPLTFAVECGHETVVVRPQQSGVQHCDASSVRYSMRIAVNFSTDLGSIQPT</sequence>
<accession>A0AAD6DCI0</accession>
<keyword evidence="6" id="KW-1185">Reference proteome</keyword>
<feature type="non-terminal residue" evidence="5">
    <location>
        <position position="419"/>
    </location>
</feature>
<dbReference type="PANTHER" id="PTHR24198">
    <property type="entry name" value="ANKYRIN REPEAT AND PROTEIN KINASE DOMAIN-CONTAINING PROTEIN"/>
    <property type="match status" value="1"/>
</dbReference>
<dbReference type="PANTHER" id="PTHR24198:SF165">
    <property type="entry name" value="ANKYRIN REPEAT-CONTAINING PROTEIN-RELATED"/>
    <property type="match status" value="1"/>
</dbReference>
<dbReference type="SUPFAM" id="SSF81383">
    <property type="entry name" value="F-box domain"/>
    <property type="match status" value="1"/>
</dbReference>
<protein>
    <recommendedName>
        <fullName evidence="4">F-box domain-containing protein</fullName>
    </recommendedName>
</protein>
<evidence type="ECO:0000256" key="3">
    <source>
        <dbReference type="PROSITE-ProRule" id="PRU00023"/>
    </source>
</evidence>